<gene>
    <name evidence="1" type="ORF">A7K69_10180</name>
</gene>
<reference evidence="2" key="1">
    <citation type="submission" date="2016-05" db="EMBL/GenBank/DDBJ databases">
        <authorList>
            <person name="Wang W."/>
            <person name="Zhu L."/>
        </authorList>
    </citation>
    <scope>NUCLEOTIDE SEQUENCE [LARGE SCALE GENOMIC DNA]</scope>
    <source>
        <strain evidence="2">W-2</strain>
    </source>
</reference>
<evidence type="ECO:0000313" key="2">
    <source>
        <dbReference type="Proteomes" id="UP000078290"/>
    </source>
</evidence>
<sequence>MSKIINLFNAISWKINQKKQGEPSFPVKPTIDIIIEKRVPGYVDKFLEYLHLTLQGIMIQ</sequence>
<dbReference type="Proteomes" id="UP000078290">
    <property type="component" value="Unassembled WGS sequence"/>
</dbReference>
<evidence type="ECO:0000313" key="1">
    <source>
        <dbReference type="EMBL" id="OAT72479.1"/>
    </source>
</evidence>
<dbReference type="EMBL" id="LXMA01000034">
    <property type="protein sequence ID" value="OAT72479.1"/>
    <property type="molecule type" value="Genomic_DNA"/>
</dbReference>
<accession>A0A1B7KRA2</accession>
<organism evidence="1 2">
    <name type="scientific">Parageobacillus thermoglucosidasius</name>
    <name type="common">Geobacillus thermoglucosidasius</name>
    <dbReference type="NCBI Taxonomy" id="1426"/>
    <lineage>
        <taxon>Bacteria</taxon>
        <taxon>Bacillati</taxon>
        <taxon>Bacillota</taxon>
        <taxon>Bacilli</taxon>
        <taxon>Bacillales</taxon>
        <taxon>Anoxybacillaceae</taxon>
        <taxon>Parageobacillus</taxon>
    </lineage>
</organism>
<name>A0A1B7KRA2_PARTM</name>
<protein>
    <submittedName>
        <fullName evidence="1">Uncharacterized protein</fullName>
    </submittedName>
</protein>
<proteinExistence type="predicted"/>
<dbReference type="AlphaFoldDB" id="A0A1B7KRA2"/>
<comment type="caution">
    <text evidence="1">The sequence shown here is derived from an EMBL/GenBank/DDBJ whole genome shotgun (WGS) entry which is preliminary data.</text>
</comment>